<dbReference type="Proteomes" id="UP000327157">
    <property type="component" value="Chromosome 16"/>
</dbReference>
<dbReference type="OrthoDB" id="2015495at2759"/>
<protein>
    <submittedName>
        <fullName evidence="1">Uncharacterized protein</fullName>
    </submittedName>
</protein>
<name>A0A5N5HBJ2_9ROSA</name>
<keyword evidence="2" id="KW-1185">Reference proteome</keyword>
<reference evidence="2" key="2">
    <citation type="submission" date="2019-10" db="EMBL/GenBank/DDBJ databases">
        <title>A de novo genome assembly of a pear dwarfing rootstock.</title>
        <authorList>
            <person name="Wang F."/>
            <person name="Wang J."/>
            <person name="Li S."/>
            <person name="Zhang Y."/>
            <person name="Fang M."/>
            <person name="Ma L."/>
            <person name="Zhao Y."/>
            <person name="Jiang S."/>
        </authorList>
    </citation>
    <scope>NUCLEOTIDE SEQUENCE [LARGE SCALE GENOMIC DNA]</scope>
</reference>
<evidence type="ECO:0000313" key="1">
    <source>
        <dbReference type="EMBL" id="KAB2624287.1"/>
    </source>
</evidence>
<dbReference type="AlphaFoldDB" id="A0A5N5HBJ2"/>
<reference evidence="1 2" key="1">
    <citation type="submission" date="2019-09" db="EMBL/GenBank/DDBJ databases">
        <authorList>
            <person name="Ou C."/>
        </authorList>
    </citation>
    <scope>NUCLEOTIDE SEQUENCE [LARGE SCALE GENOMIC DNA]</scope>
    <source>
        <strain evidence="1">S2</strain>
        <tissue evidence="1">Leaf</tissue>
    </source>
</reference>
<gene>
    <name evidence="1" type="ORF">D8674_015947</name>
</gene>
<evidence type="ECO:0000313" key="2">
    <source>
        <dbReference type="Proteomes" id="UP000327157"/>
    </source>
</evidence>
<accession>A0A5N5HBJ2</accession>
<comment type="caution">
    <text evidence="1">The sequence shown here is derived from an EMBL/GenBank/DDBJ whole genome shotgun (WGS) entry which is preliminary data.</text>
</comment>
<dbReference type="EMBL" id="SMOL01000160">
    <property type="protein sequence ID" value="KAB2624287.1"/>
    <property type="molecule type" value="Genomic_DNA"/>
</dbReference>
<organism evidence="1 2">
    <name type="scientific">Pyrus ussuriensis x Pyrus communis</name>
    <dbReference type="NCBI Taxonomy" id="2448454"/>
    <lineage>
        <taxon>Eukaryota</taxon>
        <taxon>Viridiplantae</taxon>
        <taxon>Streptophyta</taxon>
        <taxon>Embryophyta</taxon>
        <taxon>Tracheophyta</taxon>
        <taxon>Spermatophyta</taxon>
        <taxon>Magnoliopsida</taxon>
        <taxon>eudicotyledons</taxon>
        <taxon>Gunneridae</taxon>
        <taxon>Pentapetalae</taxon>
        <taxon>rosids</taxon>
        <taxon>fabids</taxon>
        <taxon>Rosales</taxon>
        <taxon>Rosaceae</taxon>
        <taxon>Amygdaloideae</taxon>
        <taxon>Maleae</taxon>
        <taxon>Pyrus</taxon>
    </lineage>
</organism>
<proteinExistence type="predicted"/>
<reference evidence="1 2" key="3">
    <citation type="submission" date="2019-11" db="EMBL/GenBank/DDBJ databases">
        <title>A de novo genome assembly of a pear dwarfing rootstock.</title>
        <authorList>
            <person name="Wang F."/>
            <person name="Wang J."/>
            <person name="Li S."/>
            <person name="Zhang Y."/>
            <person name="Fang M."/>
            <person name="Ma L."/>
            <person name="Zhao Y."/>
            <person name="Jiang S."/>
        </authorList>
    </citation>
    <scope>NUCLEOTIDE SEQUENCE [LARGE SCALE GENOMIC DNA]</scope>
    <source>
        <strain evidence="1">S2</strain>
        <tissue evidence="1">Leaf</tissue>
    </source>
</reference>
<sequence length="131" mass="14519">MGEGKGRLWCTCCGGSELSGLGFAIAAERQRSGEIRTDVQTNKLLRRFLVSSLRESLLMGVTKCMCFGRPLAPGGNRAWSIIYFFHHACLIAGATKNAITPSTGMIYAQNFSCEALRKGFSFLEQYLWLRL</sequence>